<accession>A0A5C5VPQ6</accession>
<dbReference type="GO" id="GO:0008270">
    <property type="term" value="F:zinc ion binding"/>
    <property type="evidence" value="ECO:0007669"/>
    <property type="project" value="UniProtKB-UniRule"/>
</dbReference>
<comment type="similarity">
    <text evidence="3 14">Belongs to the cytidine and deoxycytidylate deaminase family.</text>
</comment>
<dbReference type="RefSeq" id="WP_146512447.1">
    <property type="nucleotide sequence ID" value="NZ_SIHI01000069.1"/>
</dbReference>
<protein>
    <recommendedName>
        <fullName evidence="5 14">Cytidine deaminase</fullName>
        <ecNumber evidence="4 14">3.5.4.5</ecNumber>
    </recommendedName>
    <alternativeName>
        <fullName evidence="9 14">Cytidine aminohydrolase</fullName>
    </alternativeName>
</protein>
<sequence length="146" mass="15792">MKSTESEINADLSGEYSALFNAARDARLNAVSTYSGFQVGAAVESETGEIFSGCNIENATFGLTVCAERVAVWKALSEGHRKFRRVLVIADTGTPTPPCGACRQILWEFTGNSEVLLADLEGIRAKYKMLDLMPQPFDGGFFSAPD</sequence>
<dbReference type="AlphaFoldDB" id="A0A5C5VPQ6"/>
<dbReference type="FunFam" id="3.40.140.10:FF:000008">
    <property type="entry name" value="Cytidine deaminase"/>
    <property type="match status" value="1"/>
</dbReference>
<dbReference type="GO" id="GO:0042802">
    <property type="term" value="F:identical protein binding"/>
    <property type="evidence" value="ECO:0007669"/>
    <property type="project" value="UniProtKB-ARBA"/>
</dbReference>
<keyword evidence="8 13" id="KW-0862">Zinc</keyword>
<evidence type="ECO:0000313" key="17">
    <source>
        <dbReference type="Proteomes" id="UP000317243"/>
    </source>
</evidence>
<evidence type="ECO:0000256" key="4">
    <source>
        <dbReference type="ARBA" id="ARBA00012783"/>
    </source>
</evidence>
<feature type="domain" description="CMP/dCMP-type deaminase" evidence="15">
    <location>
        <begin position="14"/>
        <end position="140"/>
    </location>
</feature>
<comment type="catalytic activity">
    <reaction evidence="10 14">
        <text>2'-deoxycytidine + H2O + H(+) = 2'-deoxyuridine + NH4(+)</text>
        <dbReference type="Rhea" id="RHEA:13433"/>
        <dbReference type="ChEBI" id="CHEBI:15377"/>
        <dbReference type="ChEBI" id="CHEBI:15378"/>
        <dbReference type="ChEBI" id="CHEBI:15698"/>
        <dbReference type="ChEBI" id="CHEBI:16450"/>
        <dbReference type="ChEBI" id="CHEBI:28938"/>
        <dbReference type="EC" id="3.5.4.5"/>
    </reaction>
</comment>
<feature type="active site" description="Proton donor" evidence="12">
    <location>
        <position position="68"/>
    </location>
</feature>
<evidence type="ECO:0000256" key="12">
    <source>
        <dbReference type="PIRSR" id="PIRSR606262-1"/>
    </source>
</evidence>
<dbReference type="GO" id="GO:0004126">
    <property type="term" value="F:cytidine deaminase activity"/>
    <property type="evidence" value="ECO:0007669"/>
    <property type="project" value="UniProtKB-UniRule"/>
</dbReference>
<dbReference type="GO" id="GO:0072527">
    <property type="term" value="P:pyrimidine-containing compound metabolic process"/>
    <property type="evidence" value="ECO:0007669"/>
    <property type="project" value="UniProtKB-ARBA"/>
</dbReference>
<dbReference type="GO" id="GO:0055086">
    <property type="term" value="P:nucleobase-containing small molecule metabolic process"/>
    <property type="evidence" value="ECO:0007669"/>
    <property type="project" value="UniProtKB-ARBA"/>
</dbReference>
<dbReference type="GO" id="GO:0005829">
    <property type="term" value="C:cytosol"/>
    <property type="evidence" value="ECO:0007669"/>
    <property type="project" value="TreeGrafter"/>
</dbReference>
<evidence type="ECO:0000256" key="5">
    <source>
        <dbReference type="ARBA" id="ARBA00018266"/>
    </source>
</evidence>
<dbReference type="InterPro" id="IPR050202">
    <property type="entry name" value="Cyt/Deoxycyt_deaminase"/>
</dbReference>
<organism evidence="16 17">
    <name type="scientific">Thalassoglobus neptunius</name>
    <dbReference type="NCBI Taxonomy" id="1938619"/>
    <lineage>
        <taxon>Bacteria</taxon>
        <taxon>Pseudomonadati</taxon>
        <taxon>Planctomycetota</taxon>
        <taxon>Planctomycetia</taxon>
        <taxon>Planctomycetales</taxon>
        <taxon>Planctomycetaceae</taxon>
        <taxon>Thalassoglobus</taxon>
    </lineage>
</organism>
<evidence type="ECO:0000256" key="3">
    <source>
        <dbReference type="ARBA" id="ARBA00006576"/>
    </source>
</evidence>
<reference evidence="16 17" key="1">
    <citation type="submission" date="2019-02" db="EMBL/GenBank/DDBJ databases">
        <title>Deep-cultivation of Planctomycetes and their phenomic and genomic characterization uncovers novel biology.</title>
        <authorList>
            <person name="Wiegand S."/>
            <person name="Jogler M."/>
            <person name="Boedeker C."/>
            <person name="Pinto D."/>
            <person name="Vollmers J."/>
            <person name="Rivas-Marin E."/>
            <person name="Kohn T."/>
            <person name="Peeters S.H."/>
            <person name="Heuer A."/>
            <person name="Rast P."/>
            <person name="Oberbeckmann S."/>
            <person name="Bunk B."/>
            <person name="Jeske O."/>
            <person name="Meyerdierks A."/>
            <person name="Storesund J.E."/>
            <person name="Kallscheuer N."/>
            <person name="Luecker S."/>
            <person name="Lage O.M."/>
            <person name="Pohl T."/>
            <person name="Merkel B.J."/>
            <person name="Hornburger P."/>
            <person name="Mueller R.-W."/>
            <person name="Bruemmer F."/>
            <person name="Labrenz M."/>
            <person name="Spormann A.M."/>
            <person name="Op Den Camp H."/>
            <person name="Overmann J."/>
            <person name="Amann R."/>
            <person name="Jetten M.S.M."/>
            <person name="Mascher T."/>
            <person name="Medema M.H."/>
            <person name="Devos D.P."/>
            <person name="Kaster A.-K."/>
            <person name="Ovreas L."/>
            <person name="Rohde M."/>
            <person name="Galperin M.Y."/>
            <person name="Jogler C."/>
        </authorList>
    </citation>
    <scope>NUCLEOTIDE SEQUENCE [LARGE SCALE GENOMIC DNA]</scope>
    <source>
        <strain evidence="16 17">KOR42</strain>
    </source>
</reference>
<feature type="binding site" evidence="13">
    <location>
        <position position="102"/>
    </location>
    <ligand>
        <name>Zn(2+)</name>
        <dbReference type="ChEBI" id="CHEBI:29105"/>
        <note>catalytic</note>
    </ligand>
</feature>
<evidence type="ECO:0000259" key="15">
    <source>
        <dbReference type="PROSITE" id="PS51747"/>
    </source>
</evidence>
<evidence type="ECO:0000313" key="16">
    <source>
        <dbReference type="EMBL" id="TWT39791.1"/>
    </source>
</evidence>
<evidence type="ECO:0000256" key="2">
    <source>
        <dbReference type="ARBA" id="ARBA00003949"/>
    </source>
</evidence>
<dbReference type="NCBIfam" id="NF004064">
    <property type="entry name" value="PRK05578.1"/>
    <property type="match status" value="1"/>
</dbReference>
<keyword evidence="17" id="KW-1185">Reference proteome</keyword>
<evidence type="ECO:0000256" key="8">
    <source>
        <dbReference type="ARBA" id="ARBA00022833"/>
    </source>
</evidence>
<evidence type="ECO:0000256" key="6">
    <source>
        <dbReference type="ARBA" id="ARBA00022723"/>
    </source>
</evidence>
<evidence type="ECO:0000256" key="10">
    <source>
        <dbReference type="ARBA" id="ARBA00049252"/>
    </source>
</evidence>
<dbReference type="InterPro" id="IPR006262">
    <property type="entry name" value="Cyt_deam_tetra"/>
</dbReference>
<dbReference type="SUPFAM" id="SSF53927">
    <property type="entry name" value="Cytidine deaminase-like"/>
    <property type="match status" value="1"/>
</dbReference>
<dbReference type="EMBL" id="SIHI01000069">
    <property type="protein sequence ID" value="TWT39791.1"/>
    <property type="molecule type" value="Genomic_DNA"/>
</dbReference>
<comment type="caution">
    <text evidence="16">The sequence shown here is derived from an EMBL/GenBank/DDBJ whole genome shotgun (WGS) entry which is preliminary data.</text>
</comment>
<evidence type="ECO:0000256" key="7">
    <source>
        <dbReference type="ARBA" id="ARBA00022801"/>
    </source>
</evidence>
<keyword evidence="7 14" id="KW-0378">Hydrolase</keyword>
<name>A0A5C5VPQ6_9PLAN</name>
<dbReference type="CDD" id="cd01283">
    <property type="entry name" value="cytidine_deaminase"/>
    <property type="match status" value="1"/>
</dbReference>
<feature type="binding site" evidence="13">
    <location>
        <position position="99"/>
    </location>
    <ligand>
        <name>Zn(2+)</name>
        <dbReference type="ChEBI" id="CHEBI:29105"/>
        <note>catalytic</note>
    </ligand>
</feature>
<dbReference type="EC" id="3.5.4.5" evidence="4 14"/>
<feature type="binding site" evidence="13">
    <location>
        <position position="66"/>
    </location>
    <ligand>
        <name>Zn(2+)</name>
        <dbReference type="ChEBI" id="CHEBI:29105"/>
        <note>catalytic</note>
    </ligand>
</feature>
<evidence type="ECO:0000256" key="9">
    <source>
        <dbReference type="ARBA" id="ARBA00032005"/>
    </source>
</evidence>
<dbReference type="InterPro" id="IPR016192">
    <property type="entry name" value="APOBEC/CMP_deaminase_Zn-bd"/>
</dbReference>
<dbReference type="InterPro" id="IPR002125">
    <property type="entry name" value="CMP_dCMP_dom"/>
</dbReference>
<dbReference type="Proteomes" id="UP000317243">
    <property type="component" value="Unassembled WGS sequence"/>
</dbReference>
<dbReference type="NCBIfam" id="TIGR01354">
    <property type="entry name" value="cyt_deam_tetra"/>
    <property type="match status" value="1"/>
</dbReference>
<gene>
    <name evidence="16" type="primary">cdd</name>
    <name evidence="16" type="ORF">KOR42_51690</name>
</gene>
<keyword evidence="6 13" id="KW-0479">Metal-binding</keyword>
<dbReference type="OrthoDB" id="9795347at2"/>
<dbReference type="PROSITE" id="PS51747">
    <property type="entry name" value="CYT_DCMP_DEAMINASES_2"/>
    <property type="match status" value="1"/>
</dbReference>
<dbReference type="PROSITE" id="PS00903">
    <property type="entry name" value="CYT_DCMP_DEAMINASES_1"/>
    <property type="match status" value="1"/>
</dbReference>
<dbReference type="PANTHER" id="PTHR11644:SF2">
    <property type="entry name" value="CYTIDINE DEAMINASE"/>
    <property type="match status" value="1"/>
</dbReference>
<evidence type="ECO:0000256" key="1">
    <source>
        <dbReference type="ARBA" id="ARBA00001947"/>
    </source>
</evidence>
<dbReference type="InterPro" id="IPR016193">
    <property type="entry name" value="Cytidine_deaminase-like"/>
</dbReference>
<evidence type="ECO:0000256" key="14">
    <source>
        <dbReference type="RuleBase" id="RU364006"/>
    </source>
</evidence>
<dbReference type="Pfam" id="PF00383">
    <property type="entry name" value="dCMP_cyt_deam_1"/>
    <property type="match status" value="1"/>
</dbReference>
<dbReference type="PANTHER" id="PTHR11644">
    <property type="entry name" value="CYTIDINE DEAMINASE"/>
    <property type="match status" value="1"/>
</dbReference>
<comment type="cofactor">
    <cofactor evidence="1 13 14">
        <name>Zn(2+)</name>
        <dbReference type="ChEBI" id="CHEBI:29105"/>
    </cofactor>
</comment>
<evidence type="ECO:0000256" key="13">
    <source>
        <dbReference type="PIRSR" id="PIRSR606262-3"/>
    </source>
</evidence>
<comment type="catalytic activity">
    <reaction evidence="11 14">
        <text>cytidine + H2O + H(+) = uridine + NH4(+)</text>
        <dbReference type="Rhea" id="RHEA:16069"/>
        <dbReference type="ChEBI" id="CHEBI:15377"/>
        <dbReference type="ChEBI" id="CHEBI:15378"/>
        <dbReference type="ChEBI" id="CHEBI:16704"/>
        <dbReference type="ChEBI" id="CHEBI:17562"/>
        <dbReference type="ChEBI" id="CHEBI:28938"/>
        <dbReference type="EC" id="3.5.4.5"/>
    </reaction>
</comment>
<evidence type="ECO:0000256" key="11">
    <source>
        <dbReference type="ARBA" id="ARBA00049558"/>
    </source>
</evidence>
<dbReference type="Gene3D" id="3.40.140.10">
    <property type="entry name" value="Cytidine Deaminase, domain 2"/>
    <property type="match status" value="1"/>
</dbReference>
<comment type="function">
    <text evidence="2 14">This enzyme scavenges exogenous and endogenous cytidine and 2'-deoxycytidine for UMP synthesis.</text>
</comment>
<proteinExistence type="inferred from homology"/>